<organism evidence="16 17">
    <name type="scientific">Marmota monax</name>
    <name type="common">Woodchuck</name>
    <dbReference type="NCBI Taxonomy" id="9995"/>
    <lineage>
        <taxon>Eukaryota</taxon>
        <taxon>Metazoa</taxon>
        <taxon>Chordata</taxon>
        <taxon>Craniata</taxon>
        <taxon>Vertebrata</taxon>
        <taxon>Euteleostomi</taxon>
        <taxon>Mammalia</taxon>
        <taxon>Eutheria</taxon>
        <taxon>Euarchontoglires</taxon>
        <taxon>Glires</taxon>
        <taxon>Rodentia</taxon>
        <taxon>Sciuromorpha</taxon>
        <taxon>Sciuridae</taxon>
        <taxon>Xerinae</taxon>
        <taxon>Marmotini</taxon>
        <taxon>Marmota</taxon>
    </lineage>
</organism>
<evidence type="ECO:0000256" key="2">
    <source>
        <dbReference type="ARBA" id="ARBA00007376"/>
    </source>
</evidence>
<comment type="subcellular location">
    <subcellularLocation>
        <location evidence="1 14">Membrane</location>
        <topology evidence="1 14">Multi-pass membrane protein</topology>
    </subcellularLocation>
</comment>
<proteinExistence type="inferred from homology"/>
<evidence type="ECO:0000313" key="17">
    <source>
        <dbReference type="Proteomes" id="UP000335636"/>
    </source>
</evidence>
<comment type="function">
    <text evidence="12">Receptor that may play a role in the perception of bitterness and is gustducin-linked. May play a role in sensing the chemical composition of the gastrointestinal content. The activity of this receptor may stimulate alpha gustducin, mediate PLC-beta-2 activation and lead to the gating of TRPM5.</text>
</comment>
<keyword evidence="5 14" id="KW-0812">Transmembrane</keyword>
<keyword evidence="17" id="KW-1185">Reference proteome</keyword>
<evidence type="ECO:0000256" key="8">
    <source>
        <dbReference type="ARBA" id="ARBA00023136"/>
    </source>
</evidence>
<evidence type="ECO:0000256" key="11">
    <source>
        <dbReference type="ARBA" id="ARBA00023224"/>
    </source>
</evidence>
<keyword evidence="9 14" id="KW-0675">Receptor</keyword>
<reference evidence="16" key="1">
    <citation type="submission" date="2019-04" db="EMBL/GenBank/DDBJ databases">
        <authorList>
            <person name="Alioto T."/>
            <person name="Alioto T."/>
        </authorList>
    </citation>
    <scope>NUCLEOTIDE SEQUENCE [LARGE SCALE GENOMIC DNA]</scope>
</reference>
<evidence type="ECO:0000256" key="15">
    <source>
        <dbReference type="SAM" id="Phobius"/>
    </source>
</evidence>
<accession>A0A5E4B306</accession>
<keyword evidence="11 14" id="KW-0807">Transducer</keyword>
<evidence type="ECO:0000256" key="7">
    <source>
        <dbReference type="ARBA" id="ARBA00023040"/>
    </source>
</evidence>
<comment type="caution">
    <text evidence="16">The sequence shown here is derived from an EMBL/GenBank/DDBJ whole genome shotgun (WGS) entry which is preliminary data.</text>
</comment>
<evidence type="ECO:0000313" key="16">
    <source>
        <dbReference type="EMBL" id="VTJ63032.1"/>
    </source>
</evidence>
<dbReference type="Proteomes" id="UP000335636">
    <property type="component" value="Unassembled WGS sequence"/>
</dbReference>
<dbReference type="FunFam" id="1.20.1070.10:FF:000055">
    <property type="entry name" value="Taste receptor type 2"/>
    <property type="match status" value="1"/>
</dbReference>
<evidence type="ECO:0000256" key="12">
    <source>
        <dbReference type="ARBA" id="ARBA00024847"/>
    </source>
</evidence>
<evidence type="ECO:0000256" key="13">
    <source>
        <dbReference type="RuleBase" id="RU004423"/>
    </source>
</evidence>
<keyword evidence="6 15" id="KW-1133">Transmembrane helix</keyword>
<protein>
    <recommendedName>
        <fullName evidence="14">Taste receptor type 2</fullName>
    </recommendedName>
</protein>
<dbReference type="EMBL" id="CABDUW010000217">
    <property type="protein sequence ID" value="VTJ63032.1"/>
    <property type="molecule type" value="Genomic_DNA"/>
</dbReference>
<name>A0A5E4B306_MARMO</name>
<feature type="transmembrane region" description="Helical" evidence="15">
    <location>
        <begin position="271"/>
        <end position="289"/>
    </location>
</feature>
<comment type="similarity">
    <text evidence="2 13">Belongs to the G-protein coupled receptor T2R family.</text>
</comment>
<feature type="transmembrane region" description="Helical" evidence="15">
    <location>
        <begin position="237"/>
        <end position="259"/>
    </location>
</feature>
<gene>
    <name evidence="16" type="ORF">MONAX_5E026789</name>
</gene>
<evidence type="ECO:0000256" key="4">
    <source>
        <dbReference type="ARBA" id="ARBA00022606"/>
    </source>
</evidence>
<feature type="transmembrane region" description="Helical" evidence="15">
    <location>
        <begin position="129"/>
        <end position="150"/>
    </location>
</feature>
<dbReference type="SUPFAM" id="SSF81321">
    <property type="entry name" value="Family A G protein-coupled receptor-like"/>
    <property type="match status" value="1"/>
</dbReference>
<keyword evidence="7 14" id="KW-0297">G-protein coupled receptor</keyword>
<evidence type="ECO:0000256" key="14">
    <source>
        <dbReference type="RuleBase" id="RU004424"/>
    </source>
</evidence>
<dbReference type="PANTHER" id="PTHR11394:SF73">
    <property type="entry name" value="TASTE RECEPTOR TYPE 2 MEMBER 41"/>
    <property type="match status" value="1"/>
</dbReference>
<evidence type="ECO:0000256" key="3">
    <source>
        <dbReference type="ARBA" id="ARBA00022480"/>
    </source>
</evidence>
<keyword evidence="4 14" id="KW-0716">Sensory transduction</keyword>
<sequence>MQPPLTVFFMLLFVLLCFLGSLANGFIVLMMSREWLRQGRLSPSNTILLCLGVSRFSQQCFGPVYIFNYFLHPVEFTKSLTRQIVCLHWDFMNSATFWFSTWLSVLFCIKIANFSHPTFLWLKWRLPSLVPWLLLGSVLISFVVTLFFFWGNHNLYQDFLIRQVSGNMSHREWNRRLETDYFMPLKLVTMSLPCSLFLVSILLLMNSLRRHIRRMQHSAHNVQDPSAQAHTRALKMLISFLILYAMSFVSLVIDATVFIPSDSLWYWPWQITLYLCMSIHPFILILSNLKLRGVFRKLLLLARGFRVT</sequence>
<dbReference type="AlphaFoldDB" id="A0A5E4B306"/>
<dbReference type="Gene3D" id="1.20.1070.10">
    <property type="entry name" value="Rhodopsin 7-helix transmembrane proteins"/>
    <property type="match status" value="1"/>
</dbReference>
<dbReference type="Pfam" id="PF05296">
    <property type="entry name" value="TAS2R"/>
    <property type="match status" value="1"/>
</dbReference>
<keyword evidence="3 14" id="KW-0919">Taste</keyword>
<keyword evidence="8 14" id="KW-0472">Membrane</keyword>
<feature type="transmembrane region" description="Helical" evidence="15">
    <location>
        <begin position="6"/>
        <end position="27"/>
    </location>
</feature>
<dbReference type="GO" id="GO:0033038">
    <property type="term" value="F:bitter taste receptor activity"/>
    <property type="evidence" value="ECO:0007669"/>
    <property type="project" value="InterPro"/>
</dbReference>
<dbReference type="GO" id="GO:0004930">
    <property type="term" value="F:G protein-coupled receptor activity"/>
    <property type="evidence" value="ECO:0007669"/>
    <property type="project" value="UniProtKB-KW"/>
</dbReference>
<evidence type="ECO:0000256" key="9">
    <source>
        <dbReference type="ARBA" id="ARBA00023170"/>
    </source>
</evidence>
<feature type="transmembrane region" description="Helical" evidence="15">
    <location>
        <begin position="181"/>
        <end position="205"/>
    </location>
</feature>
<keyword evidence="10" id="KW-0325">Glycoprotein</keyword>
<evidence type="ECO:0000256" key="10">
    <source>
        <dbReference type="ARBA" id="ARBA00023180"/>
    </source>
</evidence>
<evidence type="ECO:0000256" key="5">
    <source>
        <dbReference type="ARBA" id="ARBA00022692"/>
    </source>
</evidence>
<dbReference type="PANTHER" id="PTHR11394">
    <property type="entry name" value="TASTE RECEPTOR TYPE 2"/>
    <property type="match status" value="1"/>
</dbReference>
<evidence type="ECO:0000256" key="6">
    <source>
        <dbReference type="ARBA" id="ARBA00022989"/>
    </source>
</evidence>
<dbReference type="InterPro" id="IPR007960">
    <property type="entry name" value="TAS2R"/>
</dbReference>
<evidence type="ECO:0000256" key="1">
    <source>
        <dbReference type="ARBA" id="ARBA00004141"/>
    </source>
</evidence>
<dbReference type="GO" id="GO:0016020">
    <property type="term" value="C:membrane"/>
    <property type="evidence" value="ECO:0007669"/>
    <property type="project" value="UniProtKB-SubCell"/>
</dbReference>